<comment type="caution">
    <text evidence="1">The sequence shown here is derived from an EMBL/GenBank/DDBJ whole genome shotgun (WGS) entry which is preliminary data.</text>
</comment>
<organism evidence="1">
    <name type="scientific">marine sediment metagenome</name>
    <dbReference type="NCBI Taxonomy" id="412755"/>
    <lineage>
        <taxon>unclassified sequences</taxon>
        <taxon>metagenomes</taxon>
        <taxon>ecological metagenomes</taxon>
    </lineage>
</organism>
<evidence type="ECO:0000313" key="1">
    <source>
        <dbReference type="EMBL" id="KKL76299.1"/>
    </source>
</evidence>
<proteinExistence type="predicted"/>
<name>A0A0F9EQK0_9ZZZZ</name>
<reference evidence="1" key="1">
    <citation type="journal article" date="2015" name="Nature">
        <title>Complex archaea that bridge the gap between prokaryotes and eukaryotes.</title>
        <authorList>
            <person name="Spang A."/>
            <person name="Saw J.H."/>
            <person name="Jorgensen S.L."/>
            <person name="Zaremba-Niedzwiedzka K."/>
            <person name="Martijn J."/>
            <person name="Lind A.E."/>
            <person name="van Eijk R."/>
            <person name="Schleper C."/>
            <person name="Guy L."/>
            <person name="Ettema T.J."/>
        </authorList>
    </citation>
    <scope>NUCLEOTIDE SEQUENCE</scope>
</reference>
<dbReference type="EMBL" id="LAZR01024090">
    <property type="protein sequence ID" value="KKL76299.1"/>
    <property type="molecule type" value="Genomic_DNA"/>
</dbReference>
<protein>
    <submittedName>
        <fullName evidence="1">Uncharacterized protein</fullName>
    </submittedName>
</protein>
<sequence length="88" mass="10129">MTLEEIKNTEITPEMVQEAISIARRTGMYLTEGSTRNGVRDQEVQVRRDTLEEAYKAHVEYADNPTTLARIERRILGAMADIEYLENI</sequence>
<gene>
    <name evidence="1" type="ORF">LCGC14_2046280</name>
</gene>
<dbReference type="AlphaFoldDB" id="A0A0F9EQK0"/>
<accession>A0A0F9EQK0</accession>